<evidence type="ECO:0000256" key="1">
    <source>
        <dbReference type="ARBA" id="ARBA00022448"/>
    </source>
</evidence>
<dbReference type="InterPro" id="IPR016152">
    <property type="entry name" value="PTrfase/Anion_transptr"/>
</dbReference>
<dbReference type="GO" id="GO:0016020">
    <property type="term" value="C:membrane"/>
    <property type="evidence" value="ECO:0007669"/>
    <property type="project" value="InterPro"/>
</dbReference>
<protein>
    <submittedName>
        <fullName evidence="7">PTS sugar transporter subunit IIA</fullName>
    </submittedName>
</protein>
<dbReference type="PANTHER" id="PTHR47738">
    <property type="entry name" value="PTS SYSTEM FRUCTOSE-LIKE EIIA COMPONENT-RELATED"/>
    <property type="match status" value="1"/>
</dbReference>
<evidence type="ECO:0000313" key="7">
    <source>
        <dbReference type="EMBL" id="PCI95104.1"/>
    </source>
</evidence>
<dbReference type="GO" id="GO:0008982">
    <property type="term" value="F:protein-N(PI)-phosphohistidine-sugar phosphotransferase activity"/>
    <property type="evidence" value="ECO:0007669"/>
    <property type="project" value="InterPro"/>
</dbReference>
<evidence type="ECO:0000259" key="6">
    <source>
        <dbReference type="PROSITE" id="PS51094"/>
    </source>
</evidence>
<dbReference type="GO" id="GO:0009401">
    <property type="term" value="P:phosphoenolpyruvate-dependent sugar phosphotransferase system"/>
    <property type="evidence" value="ECO:0007669"/>
    <property type="project" value="UniProtKB-KW"/>
</dbReference>
<name>A0A2A4YK44_UNCAE</name>
<evidence type="ECO:0000313" key="8">
    <source>
        <dbReference type="Proteomes" id="UP000217838"/>
    </source>
</evidence>
<dbReference type="NCBIfam" id="TIGR00848">
    <property type="entry name" value="fruA"/>
    <property type="match status" value="1"/>
</dbReference>
<reference evidence="8" key="1">
    <citation type="submission" date="2017-08" db="EMBL/GenBank/DDBJ databases">
        <title>A dynamic microbial community with high functional redundancy inhabits the cold, oxic subseafloor aquifer.</title>
        <authorList>
            <person name="Tully B.J."/>
            <person name="Wheat C.G."/>
            <person name="Glazer B.T."/>
            <person name="Huber J.A."/>
        </authorList>
    </citation>
    <scope>NUCLEOTIDE SEQUENCE [LARGE SCALE GENOMIC DNA]</scope>
</reference>
<feature type="domain" description="PTS EIIA type-2" evidence="6">
    <location>
        <begin position="33"/>
        <end position="178"/>
    </location>
</feature>
<dbReference type="Proteomes" id="UP000217838">
    <property type="component" value="Unassembled WGS sequence"/>
</dbReference>
<comment type="caution">
    <text evidence="7">The sequence shown here is derived from an EMBL/GenBank/DDBJ whole genome shotgun (WGS) entry which is preliminary data.</text>
</comment>
<keyword evidence="2" id="KW-0597">Phosphoprotein</keyword>
<dbReference type="AlphaFoldDB" id="A0A2A4YK44"/>
<dbReference type="PROSITE" id="PS51094">
    <property type="entry name" value="PTS_EIIA_TYPE_2"/>
    <property type="match status" value="1"/>
</dbReference>
<proteinExistence type="predicted"/>
<dbReference type="SUPFAM" id="SSF55804">
    <property type="entry name" value="Phoshotransferase/anion transport protein"/>
    <property type="match status" value="1"/>
</dbReference>
<dbReference type="Pfam" id="PF00359">
    <property type="entry name" value="PTS_EIIA_2"/>
    <property type="match status" value="1"/>
</dbReference>
<evidence type="ECO:0000256" key="2">
    <source>
        <dbReference type="ARBA" id="ARBA00022553"/>
    </source>
</evidence>
<accession>A0A2A4YK44</accession>
<dbReference type="InterPro" id="IPR002178">
    <property type="entry name" value="PTS_EIIA_type-2_dom"/>
</dbReference>
<keyword evidence="4" id="KW-0808">Transferase</keyword>
<keyword evidence="1" id="KW-0813">Transport</keyword>
<dbReference type="PANTHER" id="PTHR47738:SF2">
    <property type="entry name" value="PTS SYSTEM FRUCTOSE-LIKE EIIA COMPONENT"/>
    <property type="match status" value="1"/>
</dbReference>
<dbReference type="PROSITE" id="PS00372">
    <property type="entry name" value="PTS_EIIA_TYPE_2_HIS"/>
    <property type="match status" value="1"/>
</dbReference>
<sequence length="183" mass="20574">MAILERINETLVDLISGFQRKNLDKVGEKVVISSYLDPDLILFMEEEDRDTAIKKLTHKLLLSGKIQDEESFYSAVIQREKIVSTGVGMGVAIPHAKLDDYKDFFIAIGVQKDKGIEWQSLDGSLVQLIFLIGGPSKDQTKYLKILSRLTASIKDETLRNAVMKSTNADEIISLFTQYDSQES</sequence>
<organism evidence="7 8">
    <name type="scientific">Aerophobetes bacterium</name>
    <dbReference type="NCBI Taxonomy" id="2030807"/>
    <lineage>
        <taxon>Bacteria</taxon>
        <taxon>Candidatus Aerophobota</taxon>
    </lineage>
</organism>
<dbReference type="InterPro" id="IPR051541">
    <property type="entry name" value="PTS_SugarTrans_NitroReg"/>
</dbReference>
<keyword evidence="5" id="KW-0598">Phosphotransferase system</keyword>
<evidence type="ECO:0000256" key="3">
    <source>
        <dbReference type="ARBA" id="ARBA00022597"/>
    </source>
</evidence>
<dbReference type="EMBL" id="NVUU01000028">
    <property type="protein sequence ID" value="PCI95104.1"/>
    <property type="molecule type" value="Genomic_DNA"/>
</dbReference>
<evidence type="ECO:0000256" key="5">
    <source>
        <dbReference type="ARBA" id="ARBA00022683"/>
    </source>
</evidence>
<dbReference type="CDD" id="cd00211">
    <property type="entry name" value="PTS_IIA_fru"/>
    <property type="match status" value="1"/>
</dbReference>
<keyword evidence="3 7" id="KW-0762">Sugar transport</keyword>
<evidence type="ECO:0000256" key="4">
    <source>
        <dbReference type="ARBA" id="ARBA00022679"/>
    </source>
</evidence>
<dbReference type="InterPro" id="IPR004715">
    <property type="entry name" value="PTS_IIA_fruc"/>
</dbReference>
<dbReference type="Gene3D" id="3.40.930.10">
    <property type="entry name" value="Mannitol-specific EII, Chain A"/>
    <property type="match status" value="1"/>
</dbReference>
<gene>
    <name evidence="7" type="ORF">COB11_02965</name>
</gene>